<proteinExistence type="predicted"/>
<evidence type="ECO:0008006" key="4">
    <source>
        <dbReference type="Google" id="ProtNLM"/>
    </source>
</evidence>
<protein>
    <recommendedName>
        <fullName evidence="4">Secreted protein</fullName>
    </recommendedName>
</protein>
<evidence type="ECO:0000313" key="3">
    <source>
        <dbReference type="Proteomes" id="UP001500622"/>
    </source>
</evidence>
<accession>A0ABP8L609</accession>
<keyword evidence="1" id="KW-0472">Membrane</keyword>
<reference evidence="3" key="1">
    <citation type="journal article" date="2019" name="Int. J. Syst. Evol. Microbiol.">
        <title>The Global Catalogue of Microorganisms (GCM) 10K type strain sequencing project: providing services to taxonomists for standard genome sequencing and annotation.</title>
        <authorList>
            <consortium name="The Broad Institute Genomics Platform"/>
            <consortium name="The Broad Institute Genome Sequencing Center for Infectious Disease"/>
            <person name="Wu L."/>
            <person name="Ma J."/>
        </authorList>
    </citation>
    <scope>NUCLEOTIDE SEQUENCE [LARGE SCALE GENOMIC DNA]</scope>
    <source>
        <strain evidence="3">JCM 17810</strain>
    </source>
</reference>
<keyword evidence="3" id="KW-1185">Reference proteome</keyword>
<evidence type="ECO:0000313" key="2">
    <source>
        <dbReference type="EMBL" id="GAA4422340.1"/>
    </source>
</evidence>
<evidence type="ECO:0000256" key="1">
    <source>
        <dbReference type="SAM" id="Phobius"/>
    </source>
</evidence>
<name>A0ABP8L609_9MICO</name>
<gene>
    <name evidence="2" type="ORF">GCM10023169_16590</name>
</gene>
<organism evidence="2 3">
    <name type="scientific">Georgenia halophila</name>
    <dbReference type="NCBI Taxonomy" id="620889"/>
    <lineage>
        <taxon>Bacteria</taxon>
        <taxon>Bacillati</taxon>
        <taxon>Actinomycetota</taxon>
        <taxon>Actinomycetes</taxon>
        <taxon>Micrococcales</taxon>
        <taxon>Bogoriellaceae</taxon>
        <taxon>Georgenia</taxon>
    </lineage>
</organism>
<dbReference type="Proteomes" id="UP001500622">
    <property type="component" value="Unassembled WGS sequence"/>
</dbReference>
<comment type="caution">
    <text evidence="2">The sequence shown here is derived from an EMBL/GenBank/DDBJ whole genome shotgun (WGS) entry which is preliminary data.</text>
</comment>
<feature type="transmembrane region" description="Helical" evidence="1">
    <location>
        <begin position="6"/>
        <end position="26"/>
    </location>
</feature>
<dbReference type="EMBL" id="BAABGN010000007">
    <property type="protein sequence ID" value="GAA4422340.1"/>
    <property type="molecule type" value="Genomic_DNA"/>
</dbReference>
<keyword evidence="1" id="KW-1133">Transmembrane helix</keyword>
<feature type="transmembrane region" description="Helical" evidence="1">
    <location>
        <begin position="33"/>
        <end position="51"/>
    </location>
</feature>
<keyword evidence="1" id="KW-0812">Transmembrane</keyword>
<sequence>MVTAVMVRSVSLTFLVLCGVSMILVADNTTSRVLGVVLAIVSSIGATASWWDWAHREKKDP</sequence>